<dbReference type="RefSeq" id="WP_203852899.1">
    <property type="nucleotide sequence ID" value="NZ_BAAAVW010000031.1"/>
</dbReference>
<comment type="similarity">
    <text evidence="1 7">Belongs to the methyltransferase superfamily. RsmH family.</text>
</comment>
<dbReference type="PIRSF" id="PIRSF004486">
    <property type="entry name" value="MraW"/>
    <property type="match status" value="1"/>
</dbReference>
<feature type="compositionally biased region" description="Basic and acidic residues" evidence="8">
    <location>
        <begin position="310"/>
        <end position="334"/>
    </location>
</feature>
<feature type="binding site" evidence="7">
    <location>
        <begin position="38"/>
        <end position="40"/>
    </location>
    <ligand>
        <name>S-adenosyl-L-methionine</name>
        <dbReference type="ChEBI" id="CHEBI:59789"/>
    </ligand>
</feature>
<dbReference type="InterPro" id="IPR023397">
    <property type="entry name" value="SAM-dep_MeTrfase_MraW_recog"/>
</dbReference>
<dbReference type="FunFam" id="1.10.150.170:FF:000001">
    <property type="entry name" value="Ribosomal RNA small subunit methyltransferase H"/>
    <property type="match status" value="1"/>
</dbReference>
<dbReference type="Pfam" id="PF01795">
    <property type="entry name" value="Methyltransf_5"/>
    <property type="match status" value="1"/>
</dbReference>
<dbReference type="EMBL" id="BONQ01000152">
    <property type="protein sequence ID" value="GIG51284.1"/>
    <property type="molecule type" value="Genomic_DNA"/>
</dbReference>
<sequence length="349" mass="37871">MGERDIHVPVLLERCLELLAPALDRTGALHLDATLGLGGHAEAVLLAHPGVRLLGLDRDTQALRLAGQRLAPYADRTRLVHAVYDELEDVLEGEEGVSGIDGALFDLGVSSMQLDEAGRGFAYAQDAPLDMRMDQTRGITAAEVVNTYSHGDLARVLRVYGEEKFASRIAQAILRERAKGELSSSARLAELVRESIPAPARRTGGHPAKRTFQALRIEVNGELAVLERALPAALDALKPGGRMVVLSYHSLEDRLVKQAIAGRTRSTVPVELPFVPAGSDPELKVLTRGAELPDAAEVAANPRAASVRLRAVERKPDADTGHDPKQDAGHDHKQDRKQRTRQDRKQDGK</sequence>
<keyword evidence="6 7" id="KW-0949">S-adenosyl-L-methionine</keyword>
<keyword evidence="2 7" id="KW-0963">Cytoplasm</keyword>
<accession>A0A919PW73</accession>
<comment type="caution">
    <text evidence="9">The sequence shown here is derived from an EMBL/GenBank/DDBJ whole genome shotgun (WGS) entry which is preliminary data.</text>
</comment>
<dbReference type="SUPFAM" id="SSF81799">
    <property type="entry name" value="Putative methyltransferase TM0872, insert domain"/>
    <property type="match status" value="1"/>
</dbReference>
<keyword evidence="3 7" id="KW-0698">rRNA processing</keyword>
<dbReference type="Proteomes" id="UP000660611">
    <property type="component" value="Unassembled WGS sequence"/>
</dbReference>
<dbReference type="InterPro" id="IPR029063">
    <property type="entry name" value="SAM-dependent_MTases_sf"/>
</dbReference>
<dbReference type="AlphaFoldDB" id="A0A919PW73"/>
<proteinExistence type="inferred from homology"/>
<keyword evidence="10" id="KW-1185">Reference proteome</keyword>
<evidence type="ECO:0000313" key="9">
    <source>
        <dbReference type="EMBL" id="GIG51284.1"/>
    </source>
</evidence>
<dbReference type="PANTHER" id="PTHR11265">
    <property type="entry name" value="S-ADENOSYL-METHYLTRANSFERASE MRAW"/>
    <property type="match status" value="1"/>
</dbReference>
<dbReference type="NCBIfam" id="TIGR00006">
    <property type="entry name" value="16S rRNA (cytosine(1402)-N(4))-methyltransferase RsmH"/>
    <property type="match status" value="1"/>
</dbReference>
<evidence type="ECO:0000256" key="5">
    <source>
        <dbReference type="ARBA" id="ARBA00022679"/>
    </source>
</evidence>
<feature type="binding site" evidence="7">
    <location>
        <position position="84"/>
    </location>
    <ligand>
        <name>S-adenosyl-L-methionine</name>
        <dbReference type="ChEBI" id="CHEBI:59789"/>
    </ligand>
</feature>
<evidence type="ECO:0000256" key="6">
    <source>
        <dbReference type="ARBA" id="ARBA00022691"/>
    </source>
</evidence>
<keyword evidence="4 7" id="KW-0489">Methyltransferase</keyword>
<keyword evidence="5 7" id="KW-0808">Transferase</keyword>
<dbReference type="Gene3D" id="3.40.50.150">
    <property type="entry name" value="Vaccinia Virus protein VP39"/>
    <property type="match status" value="1"/>
</dbReference>
<protein>
    <recommendedName>
        <fullName evidence="7">Ribosomal RNA small subunit methyltransferase H</fullName>
        <ecNumber evidence="7">2.1.1.199</ecNumber>
    </recommendedName>
    <alternativeName>
        <fullName evidence="7">16S rRNA m(4)C1402 methyltransferase</fullName>
    </alternativeName>
    <alternativeName>
        <fullName evidence="7">rRNA (cytosine-N(4)-)-methyltransferase RsmH</fullName>
    </alternativeName>
</protein>
<evidence type="ECO:0000256" key="2">
    <source>
        <dbReference type="ARBA" id="ARBA00022490"/>
    </source>
</evidence>
<organism evidence="9 10">
    <name type="scientific">Dactylosporangium siamense</name>
    <dbReference type="NCBI Taxonomy" id="685454"/>
    <lineage>
        <taxon>Bacteria</taxon>
        <taxon>Bacillati</taxon>
        <taxon>Actinomycetota</taxon>
        <taxon>Actinomycetes</taxon>
        <taxon>Micromonosporales</taxon>
        <taxon>Micromonosporaceae</taxon>
        <taxon>Dactylosporangium</taxon>
    </lineage>
</organism>
<feature type="binding site" evidence="7">
    <location>
        <position position="106"/>
    </location>
    <ligand>
        <name>S-adenosyl-L-methionine</name>
        <dbReference type="ChEBI" id="CHEBI:59789"/>
    </ligand>
</feature>
<feature type="binding site" evidence="7">
    <location>
        <position position="57"/>
    </location>
    <ligand>
        <name>S-adenosyl-L-methionine</name>
        <dbReference type="ChEBI" id="CHEBI:59789"/>
    </ligand>
</feature>
<dbReference type="GO" id="GO:0005737">
    <property type="term" value="C:cytoplasm"/>
    <property type="evidence" value="ECO:0007669"/>
    <property type="project" value="UniProtKB-SubCell"/>
</dbReference>
<dbReference type="PANTHER" id="PTHR11265:SF0">
    <property type="entry name" value="12S RRNA N4-METHYLCYTIDINE METHYLTRANSFERASE"/>
    <property type="match status" value="1"/>
</dbReference>
<evidence type="ECO:0000313" key="10">
    <source>
        <dbReference type="Proteomes" id="UP000660611"/>
    </source>
</evidence>
<gene>
    <name evidence="7 9" type="primary">rsmH</name>
    <name evidence="9" type="ORF">Dsi01nite_093250</name>
</gene>
<dbReference type="GO" id="GO:0071424">
    <property type="term" value="F:rRNA (cytosine-N4-)-methyltransferase activity"/>
    <property type="evidence" value="ECO:0007669"/>
    <property type="project" value="UniProtKB-UniRule"/>
</dbReference>
<evidence type="ECO:0000256" key="1">
    <source>
        <dbReference type="ARBA" id="ARBA00010396"/>
    </source>
</evidence>
<evidence type="ECO:0000256" key="8">
    <source>
        <dbReference type="SAM" id="MobiDB-lite"/>
    </source>
</evidence>
<dbReference type="SUPFAM" id="SSF53335">
    <property type="entry name" value="S-adenosyl-L-methionine-dependent methyltransferases"/>
    <property type="match status" value="1"/>
</dbReference>
<reference evidence="9" key="1">
    <citation type="submission" date="2021-01" db="EMBL/GenBank/DDBJ databases">
        <title>Whole genome shotgun sequence of Dactylosporangium siamense NBRC 106093.</title>
        <authorList>
            <person name="Komaki H."/>
            <person name="Tamura T."/>
        </authorList>
    </citation>
    <scope>NUCLEOTIDE SEQUENCE</scope>
    <source>
        <strain evidence="9">NBRC 106093</strain>
    </source>
</reference>
<evidence type="ECO:0000256" key="7">
    <source>
        <dbReference type="HAMAP-Rule" id="MF_01007"/>
    </source>
</evidence>
<dbReference type="HAMAP" id="MF_01007">
    <property type="entry name" value="16SrRNA_methyltr_H"/>
    <property type="match status" value="1"/>
</dbReference>
<comment type="function">
    <text evidence="7">Specifically methylates the N4 position of cytidine in position 1402 (C1402) of 16S rRNA.</text>
</comment>
<comment type="subcellular location">
    <subcellularLocation>
        <location evidence="7">Cytoplasm</location>
    </subcellularLocation>
</comment>
<dbReference type="GO" id="GO:0070475">
    <property type="term" value="P:rRNA base methylation"/>
    <property type="evidence" value="ECO:0007669"/>
    <property type="project" value="UniProtKB-UniRule"/>
</dbReference>
<name>A0A919PW73_9ACTN</name>
<dbReference type="InterPro" id="IPR002903">
    <property type="entry name" value="RsmH"/>
</dbReference>
<feature type="region of interest" description="Disordered" evidence="8">
    <location>
        <begin position="299"/>
        <end position="349"/>
    </location>
</feature>
<dbReference type="EC" id="2.1.1.199" evidence="7"/>
<feature type="compositionally biased region" description="Basic and acidic residues" evidence="8">
    <location>
        <begin position="340"/>
        <end position="349"/>
    </location>
</feature>
<dbReference type="Gene3D" id="1.10.150.170">
    <property type="entry name" value="Putative methyltransferase TM0872, insert domain"/>
    <property type="match status" value="1"/>
</dbReference>
<evidence type="ECO:0000256" key="3">
    <source>
        <dbReference type="ARBA" id="ARBA00022552"/>
    </source>
</evidence>
<comment type="catalytic activity">
    <reaction evidence="7">
        <text>cytidine(1402) in 16S rRNA + S-adenosyl-L-methionine = N(4)-methylcytidine(1402) in 16S rRNA + S-adenosyl-L-homocysteine + H(+)</text>
        <dbReference type="Rhea" id="RHEA:42928"/>
        <dbReference type="Rhea" id="RHEA-COMP:10286"/>
        <dbReference type="Rhea" id="RHEA-COMP:10287"/>
        <dbReference type="ChEBI" id="CHEBI:15378"/>
        <dbReference type="ChEBI" id="CHEBI:57856"/>
        <dbReference type="ChEBI" id="CHEBI:59789"/>
        <dbReference type="ChEBI" id="CHEBI:74506"/>
        <dbReference type="ChEBI" id="CHEBI:82748"/>
        <dbReference type="EC" id="2.1.1.199"/>
    </reaction>
</comment>
<evidence type="ECO:0000256" key="4">
    <source>
        <dbReference type="ARBA" id="ARBA00022603"/>
    </source>
</evidence>
<feature type="binding site" evidence="7">
    <location>
        <position position="113"/>
    </location>
    <ligand>
        <name>S-adenosyl-L-methionine</name>
        <dbReference type="ChEBI" id="CHEBI:59789"/>
    </ligand>
</feature>